<dbReference type="CDD" id="cd05260">
    <property type="entry name" value="GDP_MD_SDR_e"/>
    <property type="match status" value="1"/>
</dbReference>
<evidence type="ECO:0000313" key="9">
    <source>
        <dbReference type="Proteomes" id="UP000034057"/>
    </source>
</evidence>
<feature type="domain" description="NAD(P)-binding" evidence="7">
    <location>
        <begin position="9"/>
        <end position="331"/>
    </location>
</feature>
<comment type="caution">
    <text evidence="8">The sequence shown here is derived from an EMBL/GenBank/DDBJ whole genome shotgun (WGS) entry which is preliminary data.</text>
</comment>
<evidence type="ECO:0000256" key="1">
    <source>
        <dbReference type="ARBA" id="ARBA00000188"/>
    </source>
</evidence>
<evidence type="ECO:0000313" key="8">
    <source>
        <dbReference type="EMBL" id="KKW18562.1"/>
    </source>
</evidence>
<dbReference type="EC" id="4.2.1.47" evidence="4"/>
<protein>
    <recommendedName>
        <fullName evidence="4">GDP-mannose 4,6-dehydratase</fullName>
        <ecNumber evidence="4">4.2.1.47</ecNumber>
    </recommendedName>
</protein>
<comment type="cofactor">
    <cofactor evidence="2">
        <name>NADP(+)</name>
        <dbReference type="ChEBI" id="CHEBI:58349"/>
    </cofactor>
</comment>
<dbReference type="Proteomes" id="UP000034057">
    <property type="component" value="Unassembled WGS sequence"/>
</dbReference>
<dbReference type="InterPro" id="IPR016040">
    <property type="entry name" value="NAD(P)-bd_dom"/>
</dbReference>
<name>A0A0G1YU51_9BACT</name>
<comment type="similarity">
    <text evidence="3">Belongs to the NAD(P)-dependent epimerase/dehydratase family. GDP-mannose 4,6-dehydratase subfamily.</text>
</comment>
<sequence length="344" mass="39091">MKKTRKRALITGITGQDGSYLAEYLISRNYDVWGIIRRTSLDPLMRLKTIAHSPRLHLLYGNLRDSPAITRALKEAQPDEIYNLAAQSDVGISFKCPEETWEVNYAGAKRLIREAMRICPKARIYHASTSEMFGKTPPPQNELSAFAPVSPYGEAKLKAYRELVCGYRAKHKLFICSGILFNHESSRRGEHFVTRKTTLSLAHIKLGLQKSFALGNLEAKRDWGFAGDSVRAMHLMLQQKTPKDYVIATGESHTVREFVEAAAKELGMTIRWSGKGLREVGKDAKGRIVVRVDKKFFRPSEVRDLRGDASSARKELRWKSHTSFKQLVRMMVSADLKNVRQQMH</sequence>
<dbReference type="EMBL" id="LCQO01000003">
    <property type="protein sequence ID" value="KKW18562.1"/>
    <property type="molecule type" value="Genomic_DNA"/>
</dbReference>
<dbReference type="PANTHER" id="PTHR43715:SF1">
    <property type="entry name" value="GDP-MANNOSE 4,6 DEHYDRATASE"/>
    <property type="match status" value="1"/>
</dbReference>
<keyword evidence="5" id="KW-0456">Lyase</keyword>
<comment type="catalytic activity">
    <reaction evidence="1">
        <text>GDP-alpha-D-mannose = GDP-4-dehydro-alpha-D-rhamnose + H2O</text>
        <dbReference type="Rhea" id="RHEA:23820"/>
        <dbReference type="ChEBI" id="CHEBI:15377"/>
        <dbReference type="ChEBI" id="CHEBI:57527"/>
        <dbReference type="ChEBI" id="CHEBI:57964"/>
        <dbReference type="EC" id="4.2.1.47"/>
    </reaction>
</comment>
<proteinExistence type="inferred from homology"/>
<dbReference type="GO" id="GO:0042351">
    <property type="term" value="P:'de novo' GDP-L-fucose biosynthetic process"/>
    <property type="evidence" value="ECO:0007669"/>
    <property type="project" value="TreeGrafter"/>
</dbReference>
<accession>A0A0G1YU51</accession>
<evidence type="ECO:0000256" key="6">
    <source>
        <dbReference type="ARBA" id="ARBA00059383"/>
    </source>
</evidence>
<dbReference type="Gene3D" id="3.40.50.720">
    <property type="entry name" value="NAD(P)-binding Rossmann-like Domain"/>
    <property type="match status" value="1"/>
</dbReference>
<evidence type="ECO:0000256" key="2">
    <source>
        <dbReference type="ARBA" id="ARBA00001937"/>
    </source>
</evidence>
<evidence type="ECO:0000256" key="5">
    <source>
        <dbReference type="ARBA" id="ARBA00023239"/>
    </source>
</evidence>
<evidence type="ECO:0000259" key="7">
    <source>
        <dbReference type="Pfam" id="PF16363"/>
    </source>
</evidence>
<evidence type="ECO:0000256" key="3">
    <source>
        <dbReference type="ARBA" id="ARBA00009263"/>
    </source>
</evidence>
<organism evidence="8 9">
    <name type="scientific">Candidatus Kaiserbacteria bacterium GW2011_GWA1_50_28</name>
    <dbReference type="NCBI Taxonomy" id="1618668"/>
    <lineage>
        <taxon>Bacteria</taxon>
        <taxon>Candidatus Kaiseribacteriota</taxon>
    </lineage>
</organism>
<dbReference type="AlphaFoldDB" id="A0A0G1YU51"/>
<dbReference type="SUPFAM" id="SSF51735">
    <property type="entry name" value="NAD(P)-binding Rossmann-fold domains"/>
    <property type="match status" value="1"/>
</dbReference>
<dbReference type="InterPro" id="IPR006368">
    <property type="entry name" value="GDP_Man_deHydtase"/>
</dbReference>
<comment type="function">
    <text evidence="6">Catalyzes the conversion of GDP-D-mannose to GDP-4-dehydro-6-deoxy-D-mannose.</text>
</comment>
<dbReference type="Gene3D" id="3.90.25.10">
    <property type="entry name" value="UDP-galactose 4-epimerase, domain 1"/>
    <property type="match status" value="1"/>
</dbReference>
<gene>
    <name evidence="8" type="ORF">UY59_C0003G0010</name>
</gene>
<dbReference type="InterPro" id="IPR036291">
    <property type="entry name" value="NAD(P)-bd_dom_sf"/>
</dbReference>
<dbReference type="FunFam" id="3.40.50.720:FF:000924">
    <property type="entry name" value="GDP-mannose 4,6 dehydratase"/>
    <property type="match status" value="1"/>
</dbReference>
<dbReference type="PANTHER" id="PTHR43715">
    <property type="entry name" value="GDP-MANNOSE 4,6-DEHYDRATASE"/>
    <property type="match status" value="1"/>
</dbReference>
<dbReference type="Pfam" id="PF16363">
    <property type="entry name" value="GDP_Man_Dehyd"/>
    <property type="match status" value="1"/>
</dbReference>
<dbReference type="PATRIC" id="fig|1618668.3.peg.64"/>
<dbReference type="GO" id="GO:0008446">
    <property type="term" value="F:GDP-mannose 4,6-dehydratase activity"/>
    <property type="evidence" value="ECO:0007669"/>
    <property type="project" value="UniProtKB-EC"/>
</dbReference>
<reference evidence="8 9" key="1">
    <citation type="journal article" date="2015" name="Nature">
        <title>rRNA introns, odd ribosomes, and small enigmatic genomes across a large radiation of phyla.</title>
        <authorList>
            <person name="Brown C.T."/>
            <person name="Hug L.A."/>
            <person name="Thomas B.C."/>
            <person name="Sharon I."/>
            <person name="Castelle C.J."/>
            <person name="Singh A."/>
            <person name="Wilkins M.J."/>
            <person name="Williams K.H."/>
            <person name="Banfield J.F."/>
        </authorList>
    </citation>
    <scope>NUCLEOTIDE SEQUENCE [LARGE SCALE GENOMIC DNA]</scope>
</reference>
<evidence type="ECO:0000256" key="4">
    <source>
        <dbReference type="ARBA" id="ARBA00011989"/>
    </source>
</evidence>